<dbReference type="Proteomes" id="UP000050996">
    <property type="component" value="Unassembled WGS sequence"/>
</dbReference>
<name>A0A0Q3QLW3_9BACI</name>
<sequence>MNPWNIRFQDESYVYGTEPNVFLAETQKRLQLSGNVLAIAEGEGRNAVFLAEQGMNVTAWDYAESGLIKTKQLAETRGVTVHTELVDLNEAHWKKELWDELVCIFGHFPKDLRIKTLRGIKEAVKPGGYFISEVYSNCQIPYQSGGPKDIGFLYTPEEFLQTFSDWRIVHFFIGEVERNEGELHKGLSHVIQFVGQKPLKK</sequence>
<keyword evidence="3" id="KW-1185">Reference proteome</keyword>
<dbReference type="Pfam" id="PF03848">
    <property type="entry name" value="TehB"/>
    <property type="match status" value="1"/>
</dbReference>
<dbReference type="AlphaFoldDB" id="A0A0Q3QLW3"/>
<dbReference type="RefSeq" id="WP_053475303.1">
    <property type="nucleotide sequence ID" value="NZ_CP041305.1"/>
</dbReference>
<feature type="domain" description="Tellurite resistance methyltransferase TehB-like" evidence="1">
    <location>
        <begin position="33"/>
        <end position="185"/>
    </location>
</feature>
<evidence type="ECO:0000313" key="2">
    <source>
        <dbReference type="EMBL" id="KQL18726.1"/>
    </source>
</evidence>
<protein>
    <submittedName>
        <fullName evidence="2">Tellurite resistance methyltransferase TehB</fullName>
    </submittedName>
</protein>
<organism evidence="2 3">
    <name type="scientific">Cytobacillus solani</name>
    <dbReference type="NCBI Taxonomy" id="1637975"/>
    <lineage>
        <taxon>Bacteria</taxon>
        <taxon>Bacillati</taxon>
        <taxon>Bacillota</taxon>
        <taxon>Bacilli</taxon>
        <taxon>Bacillales</taxon>
        <taxon>Bacillaceae</taxon>
        <taxon>Cytobacillus</taxon>
    </lineage>
</organism>
<keyword evidence="2" id="KW-0808">Transferase</keyword>
<gene>
    <name evidence="2" type="ORF">AN957_09165</name>
</gene>
<dbReference type="STRING" id="1637975.AN957_09165"/>
<dbReference type="GO" id="GO:0032259">
    <property type="term" value="P:methylation"/>
    <property type="evidence" value="ECO:0007669"/>
    <property type="project" value="UniProtKB-KW"/>
</dbReference>
<dbReference type="InterPro" id="IPR015985">
    <property type="entry name" value="TehB-like_dom"/>
</dbReference>
<accession>A0A0Q3QLW3</accession>
<proteinExistence type="predicted"/>
<dbReference type="PATRIC" id="fig|1637975.4.peg.1595"/>
<dbReference type="GO" id="GO:0008168">
    <property type="term" value="F:methyltransferase activity"/>
    <property type="evidence" value="ECO:0007669"/>
    <property type="project" value="UniProtKB-KW"/>
</dbReference>
<dbReference type="EMBL" id="LJIX01000006">
    <property type="protein sequence ID" value="KQL18726.1"/>
    <property type="molecule type" value="Genomic_DNA"/>
</dbReference>
<dbReference type="InterPro" id="IPR029063">
    <property type="entry name" value="SAM-dependent_MTases_sf"/>
</dbReference>
<evidence type="ECO:0000313" key="3">
    <source>
        <dbReference type="Proteomes" id="UP000050996"/>
    </source>
</evidence>
<keyword evidence="2" id="KW-0489">Methyltransferase</keyword>
<evidence type="ECO:0000259" key="1">
    <source>
        <dbReference type="Pfam" id="PF03848"/>
    </source>
</evidence>
<dbReference type="SUPFAM" id="SSF53335">
    <property type="entry name" value="S-adenosyl-L-methionine-dependent methyltransferases"/>
    <property type="match status" value="1"/>
</dbReference>
<comment type="caution">
    <text evidence="2">The sequence shown here is derived from an EMBL/GenBank/DDBJ whole genome shotgun (WGS) entry which is preliminary data.</text>
</comment>
<dbReference type="Gene3D" id="3.40.50.150">
    <property type="entry name" value="Vaccinia Virus protein VP39"/>
    <property type="match status" value="1"/>
</dbReference>
<reference evidence="2 3" key="1">
    <citation type="submission" date="2015-09" db="EMBL/GenBank/DDBJ databases">
        <title>Genome sequencing project for genomic taxonomy and phylogenomics of Bacillus-like bacteria.</title>
        <authorList>
            <person name="Liu B."/>
            <person name="Wang J."/>
            <person name="Zhu Y."/>
            <person name="Liu G."/>
            <person name="Chen Q."/>
            <person name="Chen Z."/>
            <person name="Lan J."/>
            <person name="Che J."/>
            <person name="Ge C."/>
            <person name="Shi H."/>
            <person name="Pan Z."/>
            <person name="Liu X."/>
        </authorList>
    </citation>
    <scope>NUCLEOTIDE SEQUENCE [LARGE SCALE GENOMIC DNA]</scope>
    <source>
        <strain evidence="2 3">FJAT-18043</strain>
    </source>
</reference>